<evidence type="ECO:0000256" key="4">
    <source>
        <dbReference type="HAMAP-Rule" id="MF_00213"/>
    </source>
</evidence>
<dbReference type="HAMAP" id="MF_00213">
    <property type="entry name" value="HypA_HybF"/>
    <property type="match status" value="1"/>
</dbReference>
<comment type="similarity">
    <text evidence="4">Belongs to the HypA/HybF family.</text>
</comment>
<keyword evidence="6" id="KW-1185">Reference proteome</keyword>
<feature type="binding site" evidence="4">
    <location>
        <position position="86"/>
    </location>
    <ligand>
        <name>Zn(2+)</name>
        <dbReference type="ChEBI" id="CHEBI:29105"/>
    </ligand>
</feature>
<dbReference type="AlphaFoldDB" id="A0A6F8ZJE2"/>
<dbReference type="PANTHER" id="PTHR34535:SF3">
    <property type="entry name" value="HYDROGENASE MATURATION FACTOR HYPA"/>
    <property type="match status" value="1"/>
</dbReference>
<dbReference type="PANTHER" id="PTHR34535">
    <property type="entry name" value="HYDROGENASE MATURATION FACTOR HYPA"/>
    <property type="match status" value="1"/>
</dbReference>
<comment type="function">
    <text evidence="4">Involved in the maturation of [NiFe] hydrogenases. Required for nickel insertion into the metal center of the hydrogenase.</text>
</comment>
<evidence type="ECO:0000313" key="5">
    <source>
        <dbReference type="EMBL" id="CAB1129774.1"/>
    </source>
</evidence>
<dbReference type="GO" id="GO:0016151">
    <property type="term" value="F:nickel cation binding"/>
    <property type="evidence" value="ECO:0007669"/>
    <property type="project" value="UniProtKB-UniRule"/>
</dbReference>
<sequence length="119" mass="12028">MHELSLAVPIAEAVEREAGGRPVQAVVLAVGALSGVVPEALELALTVALAGTSAAGARVEWHRVPGRGACRTCGQEFTMEDLLDPCPVCAAPGARPLSGTRLILESIVLGPPAAGPGEE</sequence>
<feature type="binding site" evidence="4">
    <location>
        <position position="89"/>
    </location>
    <ligand>
        <name>Zn(2+)</name>
        <dbReference type="ChEBI" id="CHEBI:29105"/>
    </ligand>
</feature>
<name>A0A6F8ZJE2_9FIRM</name>
<dbReference type="Gene3D" id="3.30.2320.80">
    <property type="match status" value="1"/>
</dbReference>
<dbReference type="GO" id="GO:0008270">
    <property type="term" value="F:zinc ion binding"/>
    <property type="evidence" value="ECO:0007669"/>
    <property type="project" value="UniProtKB-UniRule"/>
</dbReference>
<keyword evidence="1 4" id="KW-0533">Nickel</keyword>
<dbReference type="EMBL" id="LR778114">
    <property type="protein sequence ID" value="CAB1129774.1"/>
    <property type="molecule type" value="Genomic_DNA"/>
</dbReference>
<feature type="binding site" evidence="4">
    <location>
        <position position="73"/>
    </location>
    <ligand>
        <name>Zn(2+)</name>
        <dbReference type="ChEBI" id="CHEBI:29105"/>
    </ligand>
</feature>
<dbReference type="Proteomes" id="UP000503399">
    <property type="component" value="Chromosome"/>
</dbReference>
<dbReference type="InterPro" id="IPR000688">
    <property type="entry name" value="HypA/HybF"/>
</dbReference>
<keyword evidence="3 4" id="KW-0862">Zinc</keyword>
<dbReference type="PIRSF" id="PIRSF004761">
    <property type="entry name" value="Hydrgn_mat_HypA"/>
    <property type="match status" value="1"/>
</dbReference>
<organism evidence="5 6">
    <name type="scientific">Candidatus Hydrogenisulfobacillus filiaventi</name>
    <dbReference type="NCBI Taxonomy" id="2707344"/>
    <lineage>
        <taxon>Bacteria</taxon>
        <taxon>Bacillati</taxon>
        <taxon>Bacillota</taxon>
        <taxon>Clostridia</taxon>
        <taxon>Eubacteriales</taxon>
        <taxon>Clostridiales Family XVII. Incertae Sedis</taxon>
        <taxon>Candidatus Hydrogenisulfobacillus</taxon>
    </lineage>
</organism>
<feature type="binding site" evidence="4">
    <location>
        <position position="70"/>
    </location>
    <ligand>
        <name>Zn(2+)</name>
        <dbReference type="ChEBI" id="CHEBI:29105"/>
    </ligand>
</feature>
<proteinExistence type="inferred from homology"/>
<evidence type="ECO:0000256" key="3">
    <source>
        <dbReference type="ARBA" id="ARBA00022833"/>
    </source>
</evidence>
<gene>
    <name evidence="4 5" type="primary">hypA</name>
    <name evidence="5" type="ORF">R50_2277</name>
</gene>
<dbReference type="Pfam" id="PF01155">
    <property type="entry name" value="HypA"/>
    <property type="match status" value="1"/>
</dbReference>
<feature type="binding site" evidence="4">
    <location>
        <position position="2"/>
    </location>
    <ligand>
        <name>Ni(2+)</name>
        <dbReference type="ChEBI" id="CHEBI:49786"/>
    </ligand>
</feature>
<dbReference type="GO" id="GO:0051604">
    <property type="term" value="P:protein maturation"/>
    <property type="evidence" value="ECO:0007669"/>
    <property type="project" value="InterPro"/>
</dbReference>
<evidence type="ECO:0000313" key="6">
    <source>
        <dbReference type="Proteomes" id="UP000503399"/>
    </source>
</evidence>
<keyword evidence="2 4" id="KW-0479">Metal-binding</keyword>
<dbReference type="KEGG" id="hfv:R50_2277"/>
<accession>A0A6F8ZJE2</accession>
<evidence type="ECO:0000256" key="2">
    <source>
        <dbReference type="ARBA" id="ARBA00022723"/>
    </source>
</evidence>
<evidence type="ECO:0000256" key="1">
    <source>
        <dbReference type="ARBA" id="ARBA00022596"/>
    </source>
</evidence>
<protein>
    <recommendedName>
        <fullName evidence="4">Hydrogenase maturation factor HypA</fullName>
    </recommendedName>
</protein>
<reference evidence="5 6" key="1">
    <citation type="submission" date="2020-02" db="EMBL/GenBank/DDBJ databases">
        <authorList>
            <person name="Hogendoorn C."/>
        </authorList>
    </citation>
    <scope>NUCLEOTIDE SEQUENCE [LARGE SCALE GENOMIC DNA]</scope>
    <source>
        <strain evidence="5">R501</strain>
    </source>
</reference>